<dbReference type="InterPro" id="IPR003337">
    <property type="entry name" value="Trehalose_PPase"/>
</dbReference>
<comment type="similarity">
    <text evidence="2 4">Belongs to the trehalose phosphatase family.</text>
</comment>
<comment type="cofactor">
    <cofactor evidence="4">
        <name>Mg(2+)</name>
        <dbReference type="ChEBI" id="CHEBI:18420"/>
    </cofactor>
</comment>
<dbReference type="EC" id="3.1.3.12" evidence="4"/>
<dbReference type="CDD" id="cd01627">
    <property type="entry name" value="HAD_TPP"/>
    <property type="match status" value="1"/>
</dbReference>
<evidence type="ECO:0000256" key="2">
    <source>
        <dbReference type="ARBA" id="ARBA00008770"/>
    </source>
</evidence>
<dbReference type="Pfam" id="PF02358">
    <property type="entry name" value="Trehalose_PPase"/>
    <property type="match status" value="1"/>
</dbReference>
<proteinExistence type="inferred from homology"/>
<dbReference type="InterPro" id="IPR023214">
    <property type="entry name" value="HAD_sf"/>
</dbReference>
<evidence type="ECO:0000256" key="3">
    <source>
        <dbReference type="ARBA" id="ARBA00022801"/>
    </source>
</evidence>
<dbReference type="Gene3D" id="3.30.70.1020">
    <property type="entry name" value="Trehalose-6-phosphate phosphatase related protein, domain 2"/>
    <property type="match status" value="1"/>
</dbReference>
<comment type="catalytic activity">
    <reaction evidence="4">
        <text>alpha,alpha-trehalose 6-phosphate + H2O = alpha,alpha-trehalose + phosphate</text>
        <dbReference type="Rhea" id="RHEA:23420"/>
        <dbReference type="ChEBI" id="CHEBI:15377"/>
        <dbReference type="ChEBI" id="CHEBI:16551"/>
        <dbReference type="ChEBI" id="CHEBI:43474"/>
        <dbReference type="ChEBI" id="CHEBI:58429"/>
        <dbReference type="EC" id="3.1.3.12"/>
    </reaction>
</comment>
<dbReference type="InterPro" id="IPR044651">
    <property type="entry name" value="OTSB-like"/>
</dbReference>
<dbReference type="InterPro" id="IPR036412">
    <property type="entry name" value="HAD-like_sf"/>
</dbReference>
<evidence type="ECO:0000256" key="1">
    <source>
        <dbReference type="ARBA" id="ARBA00005199"/>
    </source>
</evidence>
<dbReference type="NCBIfam" id="TIGR01484">
    <property type="entry name" value="HAD-SF-IIB"/>
    <property type="match status" value="1"/>
</dbReference>
<protein>
    <recommendedName>
        <fullName evidence="4">Trehalose 6-phosphate phosphatase</fullName>
        <ecNumber evidence="4">3.1.3.12</ecNumber>
    </recommendedName>
</protein>
<reference evidence="5 6" key="1">
    <citation type="submission" date="2020-01" db="EMBL/GenBank/DDBJ databases">
        <title>Genomes assembled from Gulf of Kutch pelagic sediment metagenomes.</title>
        <authorList>
            <person name="Chandrashekar M."/>
            <person name="Mahajan M.S."/>
            <person name="Dave K.J."/>
            <person name="Vatsa P."/>
            <person name="Nathani N.M."/>
        </authorList>
    </citation>
    <scope>NUCLEOTIDE SEQUENCE [LARGE SCALE GENOMIC DNA]</scope>
    <source>
        <strain evidence="5">KS3-K002</strain>
    </source>
</reference>
<dbReference type="GO" id="GO:0004805">
    <property type="term" value="F:trehalose-phosphatase activity"/>
    <property type="evidence" value="ECO:0007669"/>
    <property type="project" value="UniProtKB-EC"/>
</dbReference>
<dbReference type="GO" id="GO:0046872">
    <property type="term" value="F:metal ion binding"/>
    <property type="evidence" value="ECO:0007669"/>
    <property type="project" value="UniProtKB-KW"/>
</dbReference>
<comment type="caution">
    <text evidence="5">The sequence shown here is derived from an EMBL/GenBank/DDBJ whole genome shotgun (WGS) entry which is preliminary data.</text>
</comment>
<dbReference type="Gene3D" id="3.40.50.1000">
    <property type="entry name" value="HAD superfamily/HAD-like"/>
    <property type="match status" value="1"/>
</dbReference>
<evidence type="ECO:0000313" key="5">
    <source>
        <dbReference type="EMBL" id="NIR76610.1"/>
    </source>
</evidence>
<organism evidence="5 6">
    <name type="scientific">Candidatus Kutchimonas denitrificans</name>
    <dbReference type="NCBI Taxonomy" id="3056748"/>
    <lineage>
        <taxon>Bacteria</taxon>
        <taxon>Pseudomonadati</taxon>
        <taxon>Gemmatimonadota</taxon>
        <taxon>Gemmatimonadia</taxon>
        <taxon>Candidatus Palauibacterales</taxon>
        <taxon>Candidatus Palauibacteraceae</taxon>
        <taxon>Candidatus Kutchimonas</taxon>
    </lineage>
</organism>
<name>A0AAE4ZA61_9BACT</name>
<keyword evidence="4" id="KW-0460">Magnesium</keyword>
<keyword evidence="3 4" id="KW-0378">Hydrolase</keyword>
<dbReference type="InterPro" id="IPR006379">
    <property type="entry name" value="HAD-SF_hydro_IIB"/>
</dbReference>
<comment type="pathway">
    <text evidence="1 4">Glycan biosynthesis; trehalose biosynthesis.</text>
</comment>
<dbReference type="SUPFAM" id="SSF56784">
    <property type="entry name" value="HAD-like"/>
    <property type="match status" value="1"/>
</dbReference>
<dbReference type="NCBIfam" id="TIGR00685">
    <property type="entry name" value="T6PP"/>
    <property type="match status" value="1"/>
</dbReference>
<keyword evidence="4" id="KW-0479">Metal-binding</keyword>
<dbReference type="GO" id="GO:0005992">
    <property type="term" value="P:trehalose biosynthetic process"/>
    <property type="evidence" value="ECO:0007669"/>
    <property type="project" value="InterPro"/>
</dbReference>
<gene>
    <name evidence="5" type="primary">otsB</name>
    <name evidence="5" type="ORF">GWO12_16135</name>
</gene>
<evidence type="ECO:0000313" key="6">
    <source>
        <dbReference type="Proteomes" id="UP000702544"/>
    </source>
</evidence>
<accession>A0AAE4ZA61</accession>
<evidence type="ECO:0000256" key="4">
    <source>
        <dbReference type="RuleBase" id="RU361117"/>
    </source>
</evidence>
<dbReference type="PANTHER" id="PTHR43768:SF3">
    <property type="entry name" value="TREHALOSE 6-PHOSPHATE PHOSPHATASE"/>
    <property type="match status" value="1"/>
</dbReference>
<sequence length="276" mass="30516">MGGNSPQRRKADELPGALESTDEIAEILDDRRPAVFLDYDGTLTPIVSQPEDAILSDDMRDVLRDLADVCTVAVVSGRDRLDVEPLVGLDQLVYAGSHGFDIKGPDGLRMEYEGGVEHLPSLEAAERELHERLANVPGARVERKRFAIANHYRNVAAEDQDRVQEAVHDVARRHEGLRVSGGKKVLELRPDIDWDKGRAVFWLLDALDLDDDDEVVPFYVGDDVTDEDAFRALSGRGVSIVVGKPEYPTHASYGVEDVAEVKKFLEFMIGQAGGNR</sequence>
<dbReference type="AlphaFoldDB" id="A0AAE4ZA61"/>
<dbReference type="Proteomes" id="UP000702544">
    <property type="component" value="Unassembled WGS sequence"/>
</dbReference>
<comment type="function">
    <text evidence="4">Removes the phosphate from trehalose 6-phosphate to produce free trehalose.</text>
</comment>
<dbReference type="PANTHER" id="PTHR43768">
    <property type="entry name" value="TREHALOSE 6-PHOSPHATE PHOSPHATASE"/>
    <property type="match status" value="1"/>
</dbReference>
<dbReference type="EMBL" id="JAACAK010000137">
    <property type="protein sequence ID" value="NIR76610.1"/>
    <property type="molecule type" value="Genomic_DNA"/>
</dbReference>